<protein>
    <submittedName>
        <fullName evidence="1">Mss4-like protein</fullName>
    </submittedName>
</protein>
<evidence type="ECO:0000313" key="2">
    <source>
        <dbReference type="Proteomes" id="UP001489719"/>
    </source>
</evidence>
<proteinExistence type="predicted"/>
<gene>
    <name evidence="1" type="ORF">V1517DRAFT_187212</name>
</gene>
<sequence length="140" mass="15354">MSQGSCFCGNVKYAFTGEPAMAALCHCQECHKVTGSCFSTCLMIPESKFSIVNGSGAIKHFTKKHESGMLLTVCFCPNCGTSIYKTADSEQFKGLIILQAGTLDSGLAIDMKKPNAEFWTKYRTSWLEEFNGLEQYTGFA</sequence>
<name>A0ACC3TIM0_9ASCO</name>
<organism evidence="1 2">
    <name type="scientific">Lipomyces orientalis</name>
    <dbReference type="NCBI Taxonomy" id="1233043"/>
    <lineage>
        <taxon>Eukaryota</taxon>
        <taxon>Fungi</taxon>
        <taxon>Dikarya</taxon>
        <taxon>Ascomycota</taxon>
        <taxon>Saccharomycotina</taxon>
        <taxon>Lipomycetes</taxon>
        <taxon>Lipomycetales</taxon>
        <taxon>Lipomycetaceae</taxon>
        <taxon>Lipomyces</taxon>
    </lineage>
</organism>
<dbReference type="Proteomes" id="UP001489719">
    <property type="component" value="Unassembled WGS sequence"/>
</dbReference>
<dbReference type="EMBL" id="MU970110">
    <property type="protein sequence ID" value="KAK9320973.1"/>
    <property type="molecule type" value="Genomic_DNA"/>
</dbReference>
<accession>A0ACC3TIM0</accession>
<comment type="caution">
    <text evidence="1">The sequence shown here is derived from an EMBL/GenBank/DDBJ whole genome shotgun (WGS) entry which is preliminary data.</text>
</comment>
<keyword evidence="2" id="KW-1185">Reference proteome</keyword>
<reference evidence="2" key="1">
    <citation type="journal article" date="2024" name="Front. Bioeng. Biotechnol.">
        <title>Genome-scale model development and genomic sequencing of the oleaginous clade Lipomyces.</title>
        <authorList>
            <person name="Czajka J.J."/>
            <person name="Han Y."/>
            <person name="Kim J."/>
            <person name="Mondo S.J."/>
            <person name="Hofstad B.A."/>
            <person name="Robles A."/>
            <person name="Haridas S."/>
            <person name="Riley R."/>
            <person name="LaButti K."/>
            <person name="Pangilinan J."/>
            <person name="Andreopoulos W."/>
            <person name="Lipzen A."/>
            <person name="Yan J."/>
            <person name="Wang M."/>
            <person name="Ng V."/>
            <person name="Grigoriev I.V."/>
            <person name="Spatafora J.W."/>
            <person name="Magnuson J.K."/>
            <person name="Baker S.E."/>
            <person name="Pomraning K.R."/>
        </authorList>
    </citation>
    <scope>NUCLEOTIDE SEQUENCE [LARGE SCALE GENOMIC DNA]</scope>
    <source>
        <strain evidence="2">CBS 10300</strain>
    </source>
</reference>
<evidence type="ECO:0000313" key="1">
    <source>
        <dbReference type="EMBL" id="KAK9320973.1"/>
    </source>
</evidence>